<feature type="region of interest" description="Disordered" evidence="1">
    <location>
        <begin position="371"/>
        <end position="514"/>
    </location>
</feature>
<name>A0A199VWV7_ANACO</name>
<feature type="region of interest" description="Disordered" evidence="1">
    <location>
        <begin position="107"/>
        <end position="275"/>
    </location>
</feature>
<comment type="caution">
    <text evidence="3">The sequence shown here is derived from an EMBL/GenBank/DDBJ whole genome shotgun (WGS) entry which is preliminary data.</text>
</comment>
<evidence type="ECO:0000313" key="3">
    <source>
        <dbReference type="EMBL" id="OAY81504.1"/>
    </source>
</evidence>
<evidence type="ECO:0000256" key="2">
    <source>
        <dbReference type="SAM" id="Phobius"/>
    </source>
</evidence>
<proteinExistence type="predicted"/>
<feature type="transmembrane region" description="Helical" evidence="2">
    <location>
        <begin position="578"/>
        <end position="596"/>
    </location>
</feature>
<keyword evidence="2" id="KW-0812">Transmembrane</keyword>
<sequence length="601" mass="65856">VKAKLKQIGPDTKLGHKPKVLCKIGCEPTTIKEHNKRGDKNKKDDTNIEDFVVPLLWSQQLDHLIVVLLAFTLSISLVLHHTLLSSLLPLLLLLLHSLPPKQHLHVLQAPSPRLRQEDVKEHPTHRRDPRVEEEAPGDGDGVVERDEGHGYHPAHDPVHGRPHAGSLRPQPQREYLRAVDPRDRPEPDRERPHEAEHRRNRHRRSSTPVTVAVVVGAIVDNAEGGGEGEEGGDHAAGAGEEERAAADAVEEEGGDEDECGLGEADGDGGAEGVGVGADAGLLEHARAVQHHRVDARRLLEELQPEGRQQDPPHRRRRPHQQLPPHPLPAPALRVLAQALFYLLSLGLVGAAGGLGEHAARIVEAALHDEPAGGLRHGEHAGGEEDGRDGAGEEHGAPAEAEGQLREGEVGHVPEEDAGVDEHLREGRERAARRCGGELGRIHGRDHQRVPDADPRHEPADHQHGVVRGEAHRQRPREEEGGRQHDGVAPPDPVRGAARRQRPQQRVQVDDPRQDLDLRVRHPQVLLDEELRPAHHRDPMRMVVMEASMAQARAYLFRLGLISKLAMDGAVLFGGVEVVLVVVLSCVVGFCSSIVFGRRGER</sequence>
<feature type="compositionally biased region" description="Basic and acidic residues" evidence="1">
    <location>
        <begin position="371"/>
        <end position="485"/>
    </location>
</feature>
<keyword evidence="2" id="KW-1133">Transmembrane helix</keyword>
<evidence type="ECO:0000313" key="4">
    <source>
        <dbReference type="Proteomes" id="UP000092600"/>
    </source>
</evidence>
<reference evidence="3 4" key="1">
    <citation type="journal article" date="2016" name="DNA Res.">
        <title>The draft genome of MD-2 pineapple using hybrid error correction of long reads.</title>
        <authorList>
            <person name="Redwan R.M."/>
            <person name="Saidin A."/>
            <person name="Kumar S.V."/>
        </authorList>
    </citation>
    <scope>NUCLEOTIDE SEQUENCE [LARGE SCALE GENOMIC DNA]</scope>
    <source>
        <strain evidence="4">cv. MD2</strain>
        <tissue evidence="3">Leaf</tissue>
    </source>
</reference>
<feature type="compositionally biased region" description="Basic and acidic residues" evidence="1">
    <location>
        <begin position="174"/>
        <end position="197"/>
    </location>
</feature>
<dbReference type="EMBL" id="LSRQ01000656">
    <property type="protein sequence ID" value="OAY81504.1"/>
    <property type="molecule type" value="Genomic_DNA"/>
</dbReference>
<feature type="region of interest" description="Disordered" evidence="1">
    <location>
        <begin position="301"/>
        <end position="328"/>
    </location>
</feature>
<dbReference type="Proteomes" id="UP000092600">
    <property type="component" value="Unassembled WGS sequence"/>
</dbReference>
<accession>A0A199VWV7</accession>
<organism evidence="3 4">
    <name type="scientific">Ananas comosus</name>
    <name type="common">Pineapple</name>
    <name type="synonym">Ananas ananas</name>
    <dbReference type="NCBI Taxonomy" id="4615"/>
    <lineage>
        <taxon>Eukaryota</taxon>
        <taxon>Viridiplantae</taxon>
        <taxon>Streptophyta</taxon>
        <taxon>Embryophyta</taxon>
        <taxon>Tracheophyta</taxon>
        <taxon>Spermatophyta</taxon>
        <taxon>Magnoliopsida</taxon>
        <taxon>Liliopsida</taxon>
        <taxon>Poales</taxon>
        <taxon>Bromeliaceae</taxon>
        <taxon>Bromelioideae</taxon>
        <taxon>Ananas</taxon>
    </lineage>
</organism>
<keyword evidence="2" id="KW-0472">Membrane</keyword>
<feature type="compositionally biased region" description="Low complexity" evidence="1">
    <location>
        <begin position="209"/>
        <end position="222"/>
    </location>
</feature>
<dbReference type="AlphaFoldDB" id="A0A199VWV7"/>
<feature type="compositionally biased region" description="Acidic residues" evidence="1">
    <location>
        <begin position="248"/>
        <end position="268"/>
    </location>
</feature>
<feature type="non-terminal residue" evidence="3">
    <location>
        <position position="1"/>
    </location>
</feature>
<evidence type="ECO:0000256" key="1">
    <source>
        <dbReference type="SAM" id="MobiDB-lite"/>
    </source>
</evidence>
<gene>
    <name evidence="3" type="ORF">ACMD2_21233</name>
</gene>
<feature type="transmembrane region" description="Helical" evidence="2">
    <location>
        <begin position="64"/>
        <end position="95"/>
    </location>
</feature>
<feature type="compositionally biased region" description="Basic and acidic residues" evidence="1">
    <location>
        <begin position="142"/>
        <end position="159"/>
    </location>
</feature>
<protein>
    <submittedName>
        <fullName evidence="3">Uncharacterized protein</fullName>
    </submittedName>
</protein>